<evidence type="ECO:0000313" key="2">
    <source>
        <dbReference type="Proteomes" id="UP000499080"/>
    </source>
</evidence>
<dbReference type="Proteomes" id="UP000499080">
    <property type="component" value="Unassembled WGS sequence"/>
</dbReference>
<comment type="caution">
    <text evidence="1">The sequence shown here is derived from an EMBL/GenBank/DDBJ whole genome shotgun (WGS) entry which is preliminary data.</text>
</comment>
<dbReference type="EMBL" id="BGPR01000712">
    <property type="protein sequence ID" value="GBM32604.1"/>
    <property type="molecule type" value="Genomic_DNA"/>
</dbReference>
<evidence type="ECO:0000313" key="1">
    <source>
        <dbReference type="EMBL" id="GBM32604.1"/>
    </source>
</evidence>
<name>A0A4Y2EXJ5_ARAVE</name>
<protein>
    <submittedName>
        <fullName evidence="1">Uncharacterized protein</fullName>
    </submittedName>
</protein>
<accession>A0A4Y2EXJ5</accession>
<reference evidence="1 2" key="1">
    <citation type="journal article" date="2019" name="Sci. Rep.">
        <title>Orb-weaving spider Araneus ventricosus genome elucidates the spidroin gene catalogue.</title>
        <authorList>
            <person name="Kono N."/>
            <person name="Nakamura H."/>
            <person name="Ohtoshi R."/>
            <person name="Moran D.A.P."/>
            <person name="Shinohara A."/>
            <person name="Yoshida Y."/>
            <person name="Fujiwara M."/>
            <person name="Mori M."/>
            <person name="Tomita M."/>
            <person name="Arakawa K."/>
        </authorList>
    </citation>
    <scope>NUCLEOTIDE SEQUENCE [LARGE SCALE GENOMIC DNA]</scope>
</reference>
<organism evidence="1 2">
    <name type="scientific">Araneus ventricosus</name>
    <name type="common">Orbweaver spider</name>
    <name type="synonym">Epeira ventricosa</name>
    <dbReference type="NCBI Taxonomy" id="182803"/>
    <lineage>
        <taxon>Eukaryota</taxon>
        <taxon>Metazoa</taxon>
        <taxon>Ecdysozoa</taxon>
        <taxon>Arthropoda</taxon>
        <taxon>Chelicerata</taxon>
        <taxon>Arachnida</taxon>
        <taxon>Araneae</taxon>
        <taxon>Araneomorphae</taxon>
        <taxon>Entelegynae</taxon>
        <taxon>Araneoidea</taxon>
        <taxon>Araneidae</taxon>
        <taxon>Araneus</taxon>
    </lineage>
</organism>
<proteinExistence type="predicted"/>
<dbReference type="AlphaFoldDB" id="A0A4Y2EXJ5"/>
<keyword evidence="2" id="KW-1185">Reference proteome</keyword>
<gene>
    <name evidence="1" type="ORF">AVEN_195563_1</name>
</gene>
<sequence>MVWVEISLGDPPMLHERTPIDVIYSNEILDPYGRLYAGATGKRIILMDDNDRHYGARHAEEFLENQSFLKMDCPVQSDIRITFLTDGCVKYLFEVVK</sequence>